<evidence type="ECO:0000313" key="3">
    <source>
        <dbReference type="Proteomes" id="UP000244912"/>
    </source>
</evidence>
<dbReference type="PANTHER" id="PTHR43433:SF5">
    <property type="entry name" value="AB HYDROLASE-1 DOMAIN-CONTAINING PROTEIN"/>
    <property type="match status" value="1"/>
</dbReference>
<proteinExistence type="predicted"/>
<sequence>MTVLAYERMGQGAPLVCLHPIGLDRTCWAELSERLTGSYQLVCVDLAGHGASPDRHADQTVEDDAALVLNLLADLDLGPVPVPVPVPVIGVSFGGMVAQALAVNHPEQVAALICCACPPGILEQNRPSLAARGTPALEGGMEAIVETTMARWFTDSFRDTAPARTVRQRLMADDPKNYAAAWQTISRFDLRDRLGGVTCPALCLAGGADPATPRAAMEALSDTIPGARLKVIDGAPHMLHIETADAVAAEIRAFLEPEADRSGQ</sequence>
<dbReference type="InterPro" id="IPR000073">
    <property type="entry name" value="AB_hydrolase_1"/>
</dbReference>
<dbReference type="InterPro" id="IPR050471">
    <property type="entry name" value="AB_hydrolase"/>
</dbReference>
<name>A0A2R8BZ10_9RHOB</name>
<evidence type="ECO:0000259" key="1">
    <source>
        <dbReference type="Pfam" id="PF12697"/>
    </source>
</evidence>
<protein>
    <submittedName>
        <fullName evidence="2">3-oxoadipate enol-lactonase 2</fullName>
        <ecNumber evidence="2">3.1.1.24</ecNumber>
    </submittedName>
</protein>
<dbReference type="Pfam" id="PF12697">
    <property type="entry name" value="Abhydrolase_6"/>
    <property type="match status" value="1"/>
</dbReference>
<keyword evidence="2" id="KW-0378">Hydrolase</keyword>
<reference evidence="3" key="1">
    <citation type="submission" date="2018-03" db="EMBL/GenBank/DDBJ databases">
        <authorList>
            <person name="Rodrigo-Torres L."/>
            <person name="Arahal R. D."/>
            <person name="Lucena T."/>
        </authorList>
    </citation>
    <scope>NUCLEOTIDE SEQUENCE [LARGE SCALE GENOMIC DNA]</scope>
    <source>
        <strain evidence="3">CECT 8504</strain>
    </source>
</reference>
<dbReference type="SUPFAM" id="SSF53474">
    <property type="entry name" value="alpha/beta-Hydrolases"/>
    <property type="match status" value="1"/>
</dbReference>
<dbReference type="EMBL" id="ONZF01000009">
    <property type="protein sequence ID" value="SPJ25408.1"/>
    <property type="molecule type" value="Genomic_DNA"/>
</dbReference>
<keyword evidence="3" id="KW-1185">Reference proteome</keyword>
<dbReference type="AlphaFoldDB" id="A0A2R8BZ10"/>
<gene>
    <name evidence="2" type="primary">catD_4</name>
    <name evidence="2" type="ORF">PAA8504_03259</name>
</gene>
<feature type="domain" description="AB hydrolase-1" evidence="1">
    <location>
        <begin position="15"/>
        <end position="249"/>
    </location>
</feature>
<accession>A0A2R8BZ10</accession>
<dbReference type="PANTHER" id="PTHR43433">
    <property type="entry name" value="HYDROLASE, ALPHA/BETA FOLD FAMILY PROTEIN"/>
    <property type="match status" value="1"/>
</dbReference>
<dbReference type="RefSeq" id="WP_108895217.1">
    <property type="nucleotide sequence ID" value="NZ_ONZF01000009.1"/>
</dbReference>
<organism evidence="2 3">
    <name type="scientific">Palleronia abyssalis</name>
    <dbReference type="NCBI Taxonomy" id="1501240"/>
    <lineage>
        <taxon>Bacteria</taxon>
        <taxon>Pseudomonadati</taxon>
        <taxon>Pseudomonadota</taxon>
        <taxon>Alphaproteobacteria</taxon>
        <taxon>Rhodobacterales</taxon>
        <taxon>Roseobacteraceae</taxon>
        <taxon>Palleronia</taxon>
    </lineage>
</organism>
<dbReference type="EC" id="3.1.1.24" evidence="2"/>
<evidence type="ECO:0000313" key="2">
    <source>
        <dbReference type="EMBL" id="SPJ25408.1"/>
    </source>
</evidence>
<dbReference type="PRINTS" id="PR00111">
    <property type="entry name" value="ABHYDROLASE"/>
</dbReference>
<dbReference type="OrthoDB" id="9785847at2"/>
<dbReference type="Gene3D" id="3.40.50.1820">
    <property type="entry name" value="alpha/beta hydrolase"/>
    <property type="match status" value="1"/>
</dbReference>
<dbReference type="GO" id="GO:0047570">
    <property type="term" value="F:3-oxoadipate enol-lactonase activity"/>
    <property type="evidence" value="ECO:0007669"/>
    <property type="project" value="UniProtKB-EC"/>
</dbReference>
<dbReference type="InterPro" id="IPR029058">
    <property type="entry name" value="AB_hydrolase_fold"/>
</dbReference>
<dbReference type="Proteomes" id="UP000244912">
    <property type="component" value="Unassembled WGS sequence"/>
</dbReference>